<dbReference type="SUPFAM" id="SSF55874">
    <property type="entry name" value="ATPase domain of HSP90 chaperone/DNA topoisomerase II/histidine kinase"/>
    <property type="match status" value="1"/>
</dbReference>
<dbReference type="PANTHER" id="PTHR45453:SF1">
    <property type="entry name" value="PHOSPHATE REGULON SENSOR PROTEIN PHOR"/>
    <property type="match status" value="1"/>
</dbReference>
<dbReference type="InterPro" id="IPR003661">
    <property type="entry name" value="HisK_dim/P_dom"/>
</dbReference>
<evidence type="ECO:0000256" key="3">
    <source>
        <dbReference type="ARBA" id="ARBA00022553"/>
    </source>
</evidence>
<gene>
    <name evidence="10" type="ORF">CRN84_12050</name>
</gene>
<evidence type="ECO:0000256" key="2">
    <source>
        <dbReference type="ARBA" id="ARBA00012438"/>
    </source>
</evidence>
<evidence type="ECO:0000313" key="11">
    <source>
        <dbReference type="Proteomes" id="UP000224974"/>
    </source>
</evidence>
<comment type="caution">
    <text evidence="10">The sequence shown here is derived from an EMBL/GenBank/DDBJ whole genome shotgun (WGS) entry which is preliminary data.</text>
</comment>
<dbReference type="SUPFAM" id="SSF47384">
    <property type="entry name" value="Homodimeric domain of signal transducing histidine kinase"/>
    <property type="match status" value="1"/>
</dbReference>
<keyword evidence="6" id="KW-0902">Two-component regulatory system</keyword>
<dbReference type="InterPro" id="IPR004358">
    <property type="entry name" value="Sig_transdc_His_kin-like_C"/>
</dbReference>
<dbReference type="OrthoDB" id="9770795at2"/>
<dbReference type="GO" id="GO:0016036">
    <property type="term" value="P:cellular response to phosphate starvation"/>
    <property type="evidence" value="ECO:0007669"/>
    <property type="project" value="TreeGrafter"/>
</dbReference>
<dbReference type="FunFam" id="3.30.565.10:FF:000006">
    <property type="entry name" value="Sensor histidine kinase WalK"/>
    <property type="match status" value="1"/>
</dbReference>
<keyword evidence="11" id="KW-1185">Reference proteome</keyword>
<dbReference type="InterPro" id="IPR003594">
    <property type="entry name" value="HATPase_dom"/>
</dbReference>
<comment type="catalytic activity">
    <reaction evidence="1">
        <text>ATP + protein L-histidine = ADP + protein N-phospho-L-histidine.</text>
        <dbReference type="EC" id="2.7.13.3"/>
    </reaction>
</comment>
<dbReference type="EMBL" id="PDDX01000001">
    <property type="protein sequence ID" value="PHI32669.1"/>
    <property type="molecule type" value="Genomic_DNA"/>
</dbReference>
<keyword evidence="4" id="KW-0808">Transferase</keyword>
<dbReference type="FunFam" id="1.10.287.130:FF:000001">
    <property type="entry name" value="Two-component sensor histidine kinase"/>
    <property type="match status" value="1"/>
</dbReference>
<keyword evidence="3" id="KW-0597">Phosphoprotein</keyword>
<evidence type="ECO:0000256" key="6">
    <source>
        <dbReference type="ARBA" id="ARBA00023012"/>
    </source>
</evidence>
<dbReference type="InterPro" id="IPR036097">
    <property type="entry name" value="HisK_dim/P_sf"/>
</dbReference>
<evidence type="ECO:0000259" key="9">
    <source>
        <dbReference type="PROSITE" id="PS50109"/>
    </source>
</evidence>
<dbReference type="STRING" id="1111728.GCA_000427805_03102"/>
<dbReference type="InterPro" id="IPR036890">
    <property type="entry name" value="HATPase_C_sf"/>
</dbReference>
<dbReference type="Proteomes" id="UP000224974">
    <property type="component" value="Unassembled WGS sequence"/>
</dbReference>
<feature type="transmembrane region" description="Helical" evidence="8">
    <location>
        <begin position="7"/>
        <end position="26"/>
    </location>
</feature>
<evidence type="ECO:0000256" key="8">
    <source>
        <dbReference type="SAM" id="Phobius"/>
    </source>
</evidence>
<dbReference type="GO" id="GO:0005886">
    <property type="term" value="C:plasma membrane"/>
    <property type="evidence" value="ECO:0007669"/>
    <property type="project" value="TreeGrafter"/>
</dbReference>
<evidence type="ECO:0000256" key="1">
    <source>
        <dbReference type="ARBA" id="ARBA00000085"/>
    </source>
</evidence>
<keyword evidence="8" id="KW-1133">Transmembrane helix</keyword>
<dbReference type="SMART" id="SM00387">
    <property type="entry name" value="HATPase_c"/>
    <property type="match status" value="1"/>
</dbReference>
<evidence type="ECO:0000313" key="10">
    <source>
        <dbReference type="EMBL" id="PHI32669.1"/>
    </source>
</evidence>
<dbReference type="PRINTS" id="PR00344">
    <property type="entry name" value="BCTRLSENSOR"/>
</dbReference>
<reference evidence="11" key="1">
    <citation type="submission" date="2017-09" db="EMBL/GenBank/DDBJ databases">
        <title>FDA dAtabase for Regulatory Grade micrObial Sequences (FDA-ARGOS): Supporting development and validation of Infectious Disease Dx tests.</title>
        <authorList>
            <person name="Minogue T."/>
            <person name="Wolcott M."/>
            <person name="Wasieloski L."/>
            <person name="Aguilar W."/>
            <person name="Moore D."/>
            <person name="Tallon L."/>
            <person name="Sadzewicz L."/>
            <person name="Ott S."/>
            <person name="Zhao X."/>
            <person name="Nagaraj S."/>
            <person name="Vavikolanu K."/>
            <person name="Aluvathingal J."/>
            <person name="Nadendla S."/>
            <person name="Sichtig H."/>
        </authorList>
    </citation>
    <scope>NUCLEOTIDE SEQUENCE [LARGE SCALE GENOMIC DNA]</scope>
    <source>
        <strain evidence="11">FDAARGOS_387</strain>
    </source>
</reference>
<keyword evidence="7 8" id="KW-0472">Membrane</keyword>
<dbReference type="EC" id="2.7.13.3" evidence="2"/>
<organism evidence="10 11">
    <name type="scientific">Budvicia aquatica</name>
    <dbReference type="NCBI Taxonomy" id="82979"/>
    <lineage>
        <taxon>Bacteria</taxon>
        <taxon>Pseudomonadati</taxon>
        <taxon>Pseudomonadota</taxon>
        <taxon>Gammaproteobacteria</taxon>
        <taxon>Enterobacterales</taxon>
        <taxon>Budviciaceae</taxon>
        <taxon>Budvicia</taxon>
    </lineage>
</organism>
<name>A0A2C6D166_9GAMM</name>
<keyword evidence="5 10" id="KW-0418">Kinase</keyword>
<dbReference type="GO" id="GO:0000155">
    <property type="term" value="F:phosphorelay sensor kinase activity"/>
    <property type="evidence" value="ECO:0007669"/>
    <property type="project" value="InterPro"/>
</dbReference>
<dbReference type="InterPro" id="IPR005467">
    <property type="entry name" value="His_kinase_dom"/>
</dbReference>
<dbReference type="Pfam" id="PF02518">
    <property type="entry name" value="HATPase_c"/>
    <property type="match status" value="1"/>
</dbReference>
<dbReference type="InterPro" id="IPR050351">
    <property type="entry name" value="BphY/WalK/GraS-like"/>
</dbReference>
<dbReference type="AlphaFoldDB" id="A0A2C6D166"/>
<dbReference type="Pfam" id="PF00512">
    <property type="entry name" value="HisKA"/>
    <property type="match status" value="1"/>
</dbReference>
<sequence>MKSQKSLFLFVIITALILGVISYFGFRALTQESTLNEYQTQQLAKSHVAQTQSFILQQLNQKQVRLDAMLAYLSLDKNALNTLISQDSDIDGIFVLQNNKLVFPDVSQPLSLKDQKLAELIMPVSHDPALLMAKQHKSEDKTPDSGWLVLQDNHYPALIYWRKTDNDTVGVKLSYVKFLADVISALDTDFAPDGIKISDNGQLLYQLLPEPIGDNQTSSYSQNLPFPLHGWQIDYYTAPTNGQSLYSLGIILIVTIILAVGFMALMLYREFNRATRLASQQVSFVGQVSHELKTPLTNITLYAEMLNEMEAEENGQNAHYLGVIISESQRLSRLIQNVLTFTKLPQICIRQVDINQLMNQIYTVFIPVFEAKDIQLNLNIDGQLSTKTDVDRVTQIISNLLSNAEKYAATGKRVDLNVEQDNDNIYIHIRDYGNGITAKEIKQIFQPFYRVKSSITEGVTGTGIGLTIARQLAETLSGEINAINNEPGMTFTLRLPKR</sequence>
<dbReference type="CDD" id="cd00082">
    <property type="entry name" value="HisKA"/>
    <property type="match status" value="1"/>
</dbReference>
<accession>A0A2C6D166</accession>
<evidence type="ECO:0000256" key="5">
    <source>
        <dbReference type="ARBA" id="ARBA00022777"/>
    </source>
</evidence>
<feature type="domain" description="Histidine kinase" evidence="9">
    <location>
        <begin position="287"/>
        <end position="498"/>
    </location>
</feature>
<dbReference type="PANTHER" id="PTHR45453">
    <property type="entry name" value="PHOSPHATE REGULON SENSOR PROTEIN PHOR"/>
    <property type="match status" value="1"/>
</dbReference>
<evidence type="ECO:0000256" key="4">
    <source>
        <dbReference type="ARBA" id="ARBA00022679"/>
    </source>
</evidence>
<evidence type="ECO:0000256" key="7">
    <source>
        <dbReference type="ARBA" id="ARBA00023136"/>
    </source>
</evidence>
<dbReference type="PROSITE" id="PS50109">
    <property type="entry name" value="HIS_KIN"/>
    <property type="match status" value="1"/>
</dbReference>
<protein>
    <recommendedName>
        <fullName evidence="2">histidine kinase</fullName>
        <ecNumber evidence="2">2.7.13.3</ecNumber>
    </recommendedName>
</protein>
<dbReference type="Gene3D" id="1.10.287.130">
    <property type="match status" value="1"/>
</dbReference>
<dbReference type="GO" id="GO:0004721">
    <property type="term" value="F:phosphoprotein phosphatase activity"/>
    <property type="evidence" value="ECO:0007669"/>
    <property type="project" value="TreeGrafter"/>
</dbReference>
<keyword evidence="8" id="KW-0812">Transmembrane</keyword>
<dbReference type="Gene3D" id="3.30.565.10">
    <property type="entry name" value="Histidine kinase-like ATPase, C-terminal domain"/>
    <property type="match status" value="1"/>
</dbReference>
<proteinExistence type="predicted"/>
<feature type="transmembrane region" description="Helical" evidence="8">
    <location>
        <begin position="245"/>
        <end position="268"/>
    </location>
</feature>
<dbReference type="SMART" id="SM00388">
    <property type="entry name" value="HisKA"/>
    <property type="match status" value="1"/>
</dbReference>